<dbReference type="PANTHER" id="PTHR22726">
    <property type="entry name" value="METALLOENDOPEPTIDASE OMA1"/>
    <property type="match status" value="1"/>
</dbReference>
<dbReference type="InterPro" id="IPR006311">
    <property type="entry name" value="TAT_signal"/>
</dbReference>
<keyword evidence="9 11" id="KW-0482">Metalloprotease</keyword>
<dbReference type="GO" id="GO:0042597">
    <property type="term" value="C:periplasmic space"/>
    <property type="evidence" value="ECO:0007669"/>
    <property type="project" value="UniProtKB-SubCell"/>
</dbReference>
<dbReference type="InterPro" id="IPR019546">
    <property type="entry name" value="TAT_signal_bac_arc"/>
</dbReference>
<dbReference type="Gene3D" id="3.30.2010.10">
    <property type="entry name" value="Metalloproteases ('zincins'), catalytic domain"/>
    <property type="match status" value="1"/>
</dbReference>
<keyword evidence="8" id="KW-0411">Iron-sulfur</keyword>
<evidence type="ECO:0000256" key="4">
    <source>
        <dbReference type="ARBA" id="ARBA00022670"/>
    </source>
</evidence>
<dbReference type="InterPro" id="IPR001915">
    <property type="entry name" value="Peptidase_M48"/>
</dbReference>
<protein>
    <submittedName>
        <fullName evidence="11">M48 family metalloprotease</fullName>
    </submittedName>
</protein>
<keyword evidence="8" id="KW-0408">Iron</keyword>
<accession>A0A6I6JHN3</accession>
<keyword evidence="6" id="KW-0378">Hydrolase</keyword>
<evidence type="ECO:0000256" key="7">
    <source>
        <dbReference type="ARBA" id="ARBA00022833"/>
    </source>
</evidence>
<dbReference type="PROSITE" id="PS51318">
    <property type="entry name" value="TAT"/>
    <property type="match status" value="1"/>
</dbReference>
<gene>
    <name evidence="11" type="ORF">GM415_06900</name>
</gene>
<evidence type="ECO:0000256" key="9">
    <source>
        <dbReference type="ARBA" id="ARBA00023049"/>
    </source>
</evidence>
<keyword evidence="7" id="KW-0862">Zinc</keyword>
<evidence type="ECO:0000256" key="5">
    <source>
        <dbReference type="ARBA" id="ARBA00022723"/>
    </source>
</evidence>
<keyword evidence="4 11" id="KW-0645">Protease</keyword>
<dbReference type="RefSeq" id="WP_158947087.1">
    <property type="nucleotide sequence ID" value="NZ_CP046400.1"/>
</dbReference>
<reference evidence="11 12" key="1">
    <citation type="submission" date="2019-11" db="EMBL/GenBank/DDBJ databases">
        <authorList>
            <person name="Zheng R.K."/>
            <person name="Sun C.M."/>
        </authorList>
    </citation>
    <scope>NUCLEOTIDE SEQUENCE [LARGE SCALE GENOMIC DNA]</scope>
    <source>
        <strain evidence="11 12">SRB007</strain>
    </source>
</reference>
<evidence type="ECO:0000256" key="2">
    <source>
        <dbReference type="ARBA" id="ARBA00004418"/>
    </source>
</evidence>
<evidence type="ECO:0000259" key="10">
    <source>
        <dbReference type="Pfam" id="PF01435"/>
    </source>
</evidence>
<evidence type="ECO:0000256" key="6">
    <source>
        <dbReference type="ARBA" id="ARBA00022801"/>
    </source>
</evidence>
<dbReference type="GO" id="GO:0004222">
    <property type="term" value="F:metalloendopeptidase activity"/>
    <property type="evidence" value="ECO:0007669"/>
    <property type="project" value="InterPro"/>
</dbReference>
<dbReference type="GO" id="GO:0046872">
    <property type="term" value="F:metal ion binding"/>
    <property type="evidence" value="ECO:0007669"/>
    <property type="project" value="UniProtKB-KW"/>
</dbReference>
<dbReference type="PANTHER" id="PTHR22726:SF1">
    <property type="entry name" value="METALLOENDOPEPTIDASE OMA1, MITOCHONDRIAL"/>
    <property type="match status" value="1"/>
</dbReference>
<dbReference type="InterPro" id="IPR011990">
    <property type="entry name" value="TPR-like_helical_dom_sf"/>
</dbReference>
<dbReference type="SUPFAM" id="SSF48452">
    <property type="entry name" value="TPR-like"/>
    <property type="match status" value="1"/>
</dbReference>
<evidence type="ECO:0000313" key="12">
    <source>
        <dbReference type="Proteomes" id="UP000428328"/>
    </source>
</evidence>
<dbReference type="GO" id="GO:0051536">
    <property type="term" value="F:iron-sulfur cluster binding"/>
    <property type="evidence" value="ECO:0007669"/>
    <property type="project" value="UniProtKB-KW"/>
</dbReference>
<dbReference type="GO" id="GO:0016020">
    <property type="term" value="C:membrane"/>
    <property type="evidence" value="ECO:0007669"/>
    <property type="project" value="TreeGrafter"/>
</dbReference>
<dbReference type="Pfam" id="PF01435">
    <property type="entry name" value="Peptidase_M48"/>
    <property type="match status" value="1"/>
</dbReference>
<evidence type="ECO:0000256" key="3">
    <source>
        <dbReference type="ARBA" id="ARBA00011771"/>
    </source>
</evidence>
<dbReference type="Proteomes" id="UP000428328">
    <property type="component" value="Chromosome"/>
</dbReference>
<sequence>MVPNILSPKLTRRQFLKAGSMAALGVAMGGCAKNPVTGKSQFMLVSEEQEIAMDKQASPHQLSADYGPVQDGALNSYVAGVGKSLSDRSHRPNMPYSFQVVNANYINAYAFPGGTVACTRGILVDLDNEAELSALLGHEVGHVNARHTASRMSTQMVAGTLAGIGGAFVGARYGGEWGALAGGLGGIGVGALLASYSRDDERQADALGMEYMTRAGYNPDGMVGLMDMLNDQHQQEPSALEVMFSTHPMSSERLATARKRAYTEYMGSREYSFYRERYMDNTAELRAIEPAIKDLQEAEKLLRGKKYADAEGKCAEALKIAPDDYAGLLLMSKCQVVQGKYDEAQPYVARAKDVYPSEAQAMQLSGLLMVKSKHYEAAFENFDAYEKTLPGNPYTPFYKGYSQEGMGHTGQAAQEYIRFLKQVNSGDQAKYAYYRLVQWGYIKGAAEPVADPFAGLA</sequence>
<dbReference type="NCBIfam" id="TIGR01409">
    <property type="entry name" value="TAT_signal_seq"/>
    <property type="match status" value="1"/>
</dbReference>
<proteinExistence type="predicted"/>
<dbReference type="AlphaFoldDB" id="A0A6I6JHN3"/>
<comment type="cofactor">
    <cofactor evidence="1">
        <name>Zn(2+)</name>
        <dbReference type="ChEBI" id="CHEBI:29105"/>
    </cofactor>
</comment>
<evidence type="ECO:0000256" key="8">
    <source>
        <dbReference type="ARBA" id="ARBA00023014"/>
    </source>
</evidence>
<feature type="domain" description="Peptidase M48" evidence="10">
    <location>
        <begin position="75"/>
        <end position="260"/>
    </location>
</feature>
<organism evidence="11 12">
    <name type="scientific">Pseudodesulfovibrio cashew</name>
    <dbReference type="NCBI Taxonomy" id="2678688"/>
    <lineage>
        <taxon>Bacteria</taxon>
        <taxon>Pseudomonadati</taxon>
        <taxon>Thermodesulfobacteriota</taxon>
        <taxon>Desulfovibrionia</taxon>
        <taxon>Desulfovibrionales</taxon>
        <taxon>Desulfovibrionaceae</taxon>
    </lineage>
</organism>
<dbReference type="InterPro" id="IPR051156">
    <property type="entry name" value="Mito/Outer_Membr_Metalloprot"/>
</dbReference>
<dbReference type="EMBL" id="CP046400">
    <property type="protein sequence ID" value="QGY39862.1"/>
    <property type="molecule type" value="Genomic_DNA"/>
</dbReference>
<comment type="subunit">
    <text evidence="3">Heterodimer of a large and a small subunit.</text>
</comment>
<dbReference type="Gene3D" id="1.25.40.10">
    <property type="entry name" value="Tetratricopeptide repeat domain"/>
    <property type="match status" value="2"/>
</dbReference>
<evidence type="ECO:0000313" key="11">
    <source>
        <dbReference type="EMBL" id="QGY39862.1"/>
    </source>
</evidence>
<dbReference type="Pfam" id="PF14559">
    <property type="entry name" value="TPR_19"/>
    <property type="match status" value="1"/>
</dbReference>
<comment type="subcellular location">
    <subcellularLocation>
        <location evidence="2">Periplasm</location>
    </subcellularLocation>
</comment>
<keyword evidence="5" id="KW-0479">Metal-binding</keyword>
<keyword evidence="12" id="KW-1185">Reference proteome</keyword>
<dbReference type="GO" id="GO:0051603">
    <property type="term" value="P:proteolysis involved in protein catabolic process"/>
    <property type="evidence" value="ECO:0007669"/>
    <property type="project" value="TreeGrafter"/>
</dbReference>
<dbReference type="KEGG" id="psel:GM415_06900"/>
<name>A0A6I6JHN3_9BACT</name>
<evidence type="ECO:0000256" key="1">
    <source>
        <dbReference type="ARBA" id="ARBA00001947"/>
    </source>
</evidence>